<evidence type="ECO:0000313" key="2">
    <source>
        <dbReference type="WBParaSite" id="SMTH1_69400.1"/>
    </source>
</evidence>
<dbReference type="Proteomes" id="UP000050791">
    <property type="component" value="Unassembled WGS sequence"/>
</dbReference>
<dbReference type="AlphaFoldDB" id="A0AA85BPL8"/>
<evidence type="ECO:0000313" key="1">
    <source>
        <dbReference type="Proteomes" id="UP000050791"/>
    </source>
</evidence>
<evidence type="ECO:0008006" key="3">
    <source>
        <dbReference type="Google" id="ProtNLM"/>
    </source>
</evidence>
<reference evidence="2" key="1">
    <citation type="submission" date="2023-11" db="UniProtKB">
        <authorList>
            <consortium name="WormBaseParasite"/>
        </authorList>
    </citation>
    <scope>IDENTIFICATION</scope>
</reference>
<proteinExistence type="predicted"/>
<protein>
    <recommendedName>
        <fullName evidence="3">Reverse transcriptase domain-containing protein</fullName>
    </recommendedName>
</protein>
<organism evidence="1 2">
    <name type="scientific">Schistosoma mattheei</name>
    <dbReference type="NCBI Taxonomy" id="31246"/>
    <lineage>
        <taxon>Eukaryota</taxon>
        <taxon>Metazoa</taxon>
        <taxon>Spiralia</taxon>
        <taxon>Lophotrochozoa</taxon>
        <taxon>Platyhelminthes</taxon>
        <taxon>Trematoda</taxon>
        <taxon>Digenea</taxon>
        <taxon>Strigeidida</taxon>
        <taxon>Schistosomatoidea</taxon>
        <taxon>Schistosomatidae</taxon>
        <taxon>Schistosoma</taxon>
    </lineage>
</organism>
<name>A0AA85BPL8_9TREM</name>
<sequence>MYRPNIHLRQFLEYRQTFRRLTTVLFIDTKAEFDSVDSEVLRQCLTLKGVPKNYSKREQGFYFTNSYFLESYLRCLIFSITTDTANNSTTLGFGLTISSLCNKV</sequence>
<accession>A0AA85BPL8</accession>
<dbReference type="WBParaSite" id="SMTH1_69400.1">
    <property type="protein sequence ID" value="SMTH1_69400.1"/>
    <property type="gene ID" value="SMTH1_69400"/>
</dbReference>